<dbReference type="CTD" id="4539"/>
<evidence type="ECO:0000313" key="2">
    <source>
        <dbReference type="EMBL" id="QTD82409.1"/>
    </source>
</evidence>
<sequence length="89" mass="10624">MFILVMFFFGMVSLVLVRNFFLLSLLSLEFLMISLFYFCYYYFSFYVFDFYFLIIFLVMSVCDGVLGLSLIVYLVRKGSFDYLMSLTLC</sequence>
<keyword evidence="1" id="KW-0472">Membrane</keyword>
<keyword evidence="1" id="KW-0812">Transmembrane</keyword>
<accession>A0A8A4VLI2</accession>
<reference evidence="2" key="1">
    <citation type="journal article" name="Int. J. Mol. Sci.">
        <title>Structural Features and Phylogenetic Implications of Four New Mitogenomes of Caliscelidae (Hemiptera: Fulgoromorpha).</title>
        <authorList>
            <person name="Gong N."/>
            <person name="Yang L."/>
            <person name="Chen X.S."/>
        </authorList>
    </citation>
    <scope>NUCLEOTIDE SEQUENCE</scope>
</reference>
<feature type="transmembrane region" description="Helical" evidence="1">
    <location>
        <begin position="50"/>
        <end position="75"/>
    </location>
</feature>
<gene>
    <name evidence="2" type="primary">ND4L</name>
</gene>
<organism evidence="2">
    <name type="scientific">Bambusicaliscelis flavus</name>
    <dbReference type="NCBI Taxonomy" id="2820090"/>
    <lineage>
        <taxon>Eukaryota</taxon>
        <taxon>Metazoa</taxon>
        <taxon>Ecdysozoa</taxon>
        <taxon>Arthropoda</taxon>
        <taxon>Hexapoda</taxon>
        <taxon>Insecta</taxon>
        <taxon>Pterygota</taxon>
        <taxon>Neoptera</taxon>
        <taxon>Paraneoptera</taxon>
        <taxon>Hemiptera</taxon>
        <taxon>Auchenorrhyncha</taxon>
        <taxon>Fulgoroidea</taxon>
        <taxon>Caliscelidae</taxon>
        <taxon>Bambusicaliscelis</taxon>
    </lineage>
</organism>
<dbReference type="Gene3D" id="1.10.287.3510">
    <property type="match status" value="1"/>
</dbReference>
<geneLocation type="mitochondrion" evidence="2"/>
<dbReference type="AlphaFoldDB" id="A0A8A4VLI2"/>
<proteinExistence type="predicted"/>
<evidence type="ECO:0000256" key="1">
    <source>
        <dbReference type="SAM" id="Phobius"/>
    </source>
</evidence>
<keyword evidence="2" id="KW-0496">Mitochondrion</keyword>
<dbReference type="EMBL" id="MW281858">
    <property type="protein sequence ID" value="QTD82409.1"/>
    <property type="molecule type" value="Genomic_DNA"/>
</dbReference>
<dbReference type="GeneID" id="69230979"/>
<protein>
    <submittedName>
        <fullName evidence="2">NADH dehydrogenase subunit 4L</fullName>
    </submittedName>
</protein>
<dbReference type="RefSeq" id="YP_010235791.1">
    <property type="nucleotide sequence ID" value="NC_059808.1"/>
</dbReference>
<name>A0A8A4VLI2_9HEMI</name>
<keyword evidence="1" id="KW-1133">Transmembrane helix</keyword>
<feature type="transmembrane region" description="Helical" evidence="1">
    <location>
        <begin position="20"/>
        <end position="44"/>
    </location>
</feature>